<evidence type="ECO:0000313" key="2">
    <source>
        <dbReference type="Proteomes" id="UP000655751"/>
    </source>
</evidence>
<accession>A0A931ID43</accession>
<proteinExistence type="predicted"/>
<name>A0A931ID43_9NOCA</name>
<gene>
    <name evidence="1" type="ORF">IT779_21955</name>
</gene>
<dbReference type="EMBL" id="JADMLG010000009">
    <property type="protein sequence ID" value="MBH0778946.1"/>
    <property type="molecule type" value="Genomic_DNA"/>
</dbReference>
<evidence type="ECO:0000313" key="1">
    <source>
        <dbReference type="EMBL" id="MBH0778946.1"/>
    </source>
</evidence>
<dbReference type="RefSeq" id="WP_196151273.1">
    <property type="nucleotide sequence ID" value="NZ_JADMLG010000009.1"/>
</dbReference>
<dbReference type="Proteomes" id="UP000655751">
    <property type="component" value="Unassembled WGS sequence"/>
</dbReference>
<protein>
    <submittedName>
        <fullName evidence="1">Uncharacterized protein</fullName>
    </submittedName>
</protein>
<sequence>MNVSRGLVEGSDTAGLNTALSEAACLGVQVDPVARTLRLDLEVLTLRADARASHDHDARAEQDYKVTLTCTGVGRVAASLREQRWDDLEPRVLPLRLEDLGEAIRSFGGGRLHGWEFVDLDDSGWTLWGELLSFDTSIDNHICPHVLEFSQEEGTDPRELDVRVWFDGMTIHDADGREVPLAEFIAGGVRWWAAHDAGDPRTIRPGITPPL</sequence>
<keyword evidence="2" id="KW-1185">Reference proteome</keyword>
<reference evidence="1" key="1">
    <citation type="submission" date="2020-11" db="EMBL/GenBank/DDBJ databases">
        <title>Nocardia NEAU-351.nov., a novel actinomycete isolated from the cow dung.</title>
        <authorList>
            <person name="Zhang X."/>
        </authorList>
    </citation>
    <scope>NUCLEOTIDE SEQUENCE</scope>
    <source>
        <strain evidence="1">NEAU-351</strain>
    </source>
</reference>
<comment type="caution">
    <text evidence="1">The sequence shown here is derived from an EMBL/GenBank/DDBJ whole genome shotgun (WGS) entry which is preliminary data.</text>
</comment>
<organism evidence="1 2">
    <name type="scientific">Nocardia bovistercoris</name>
    <dbReference type="NCBI Taxonomy" id="2785916"/>
    <lineage>
        <taxon>Bacteria</taxon>
        <taxon>Bacillati</taxon>
        <taxon>Actinomycetota</taxon>
        <taxon>Actinomycetes</taxon>
        <taxon>Mycobacteriales</taxon>
        <taxon>Nocardiaceae</taxon>
        <taxon>Nocardia</taxon>
    </lineage>
</organism>
<dbReference type="AlphaFoldDB" id="A0A931ID43"/>